<organism evidence="3 4">
    <name type="scientific">Exophiala dermatitidis</name>
    <name type="common">Black yeast-like fungus</name>
    <name type="synonym">Wangiella dermatitidis</name>
    <dbReference type="NCBI Taxonomy" id="5970"/>
    <lineage>
        <taxon>Eukaryota</taxon>
        <taxon>Fungi</taxon>
        <taxon>Dikarya</taxon>
        <taxon>Ascomycota</taxon>
        <taxon>Pezizomycotina</taxon>
        <taxon>Eurotiomycetes</taxon>
        <taxon>Chaetothyriomycetidae</taxon>
        <taxon>Chaetothyriales</taxon>
        <taxon>Herpotrichiellaceae</taxon>
        <taxon>Exophiala</taxon>
    </lineage>
</organism>
<proteinExistence type="predicted"/>
<dbReference type="InterPro" id="IPR046488">
    <property type="entry name" value="Sfc3/Tfc3_C"/>
</dbReference>
<dbReference type="Pfam" id="PF20222">
    <property type="entry name" value="DUF6581"/>
    <property type="match status" value="1"/>
</dbReference>
<feature type="region of interest" description="Disordered" evidence="1">
    <location>
        <begin position="186"/>
        <end position="238"/>
    </location>
</feature>
<reference evidence="3" key="1">
    <citation type="submission" date="2023-01" db="EMBL/GenBank/DDBJ databases">
        <title>Exophiala dermititidis isolated from Cystic Fibrosis Patient.</title>
        <authorList>
            <person name="Kurbessoian T."/>
            <person name="Crocker A."/>
            <person name="Murante D."/>
            <person name="Hogan D.A."/>
            <person name="Stajich J.E."/>
        </authorList>
    </citation>
    <scope>NUCLEOTIDE SEQUENCE</scope>
    <source>
        <strain evidence="3">Ex8</strain>
    </source>
</reference>
<protein>
    <recommendedName>
        <fullName evidence="2">Transcription factor tau subunit sfc3/Tfc3 C-terminal domain-containing protein</fullName>
    </recommendedName>
</protein>
<evidence type="ECO:0000259" key="2">
    <source>
        <dbReference type="Pfam" id="PF20222"/>
    </source>
</evidence>
<name>A0AAN6EP22_EXODE</name>
<dbReference type="EMBL" id="JAJGCB010000016">
    <property type="protein sequence ID" value="KAJ8988925.1"/>
    <property type="molecule type" value="Genomic_DNA"/>
</dbReference>
<feature type="compositionally biased region" description="Basic residues" evidence="1">
    <location>
        <begin position="869"/>
        <end position="881"/>
    </location>
</feature>
<dbReference type="Proteomes" id="UP001161757">
    <property type="component" value="Unassembled WGS sequence"/>
</dbReference>
<feature type="domain" description="Transcription factor tau subunit sfc3/Tfc3 C-terminal" evidence="2">
    <location>
        <begin position="936"/>
        <end position="1374"/>
    </location>
</feature>
<feature type="region of interest" description="Disordered" evidence="1">
    <location>
        <begin position="685"/>
        <end position="722"/>
    </location>
</feature>
<feature type="compositionally biased region" description="Low complexity" evidence="1">
    <location>
        <begin position="204"/>
        <end position="222"/>
    </location>
</feature>
<feature type="compositionally biased region" description="Basic residues" evidence="1">
    <location>
        <begin position="702"/>
        <end position="715"/>
    </location>
</feature>
<evidence type="ECO:0000256" key="1">
    <source>
        <dbReference type="SAM" id="MobiDB-lite"/>
    </source>
</evidence>
<dbReference type="InterPro" id="IPR035625">
    <property type="entry name" value="Tfc3-like_eWH"/>
</dbReference>
<accession>A0AAN6EP22</accession>
<evidence type="ECO:0000313" key="4">
    <source>
        <dbReference type="Proteomes" id="UP001161757"/>
    </source>
</evidence>
<feature type="region of interest" description="Disordered" evidence="1">
    <location>
        <begin position="593"/>
        <end position="647"/>
    </location>
</feature>
<comment type="caution">
    <text evidence="3">The sequence shown here is derived from an EMBL/GenBank/DDBJ whole genome shotgun (WGS) entry which is preliminary data.</text>
</comment>
<feature type="region of interest" description="Disordered" evidence="1">
    <location>
        <begin position="419"/>
        <end position="455"/>
    </location>
</feature>
<sequence length="1430" mass="157485">MQDPAGLALYANRPAGFDETLVAAIEAGLPVPAAPQDINDAWVASTKNVLGRQSDGVYISPGGMRAEYAKRKSMIMIIKTPRLREVDVHDRSKLQPFRLISSMVAHSFPYIRYHPDVDVKLAPTRKSARRARGQRLPPELEEENGPCPPAGVFVEDRLPQPSDTRLDQIPQKPYVLIDGSLEMTDEETSVAHESALNTRSVAKASGGSAASEASERSSPAPRQEAPGPPSEASSIVEEQTSASVEPLILDAAETPVSGIDLCQDVALRNPPEMGQDQHDQNQREFRIKSDTPAPVSSMQNQEAHRATLPPEALESRPLASPQLVDNIPASEPAPVEVEIGGLNTALPAAQAIPSIEVFVSEQEMPVPDHNARDIPGYATDHTTGQSDLISKSANAFPAAENTNEAELPALPMVEENAASASIGIPQKPGKKRMSRAKSRPGPQVPSSQEPKTVQLPGKGRVRDAKDLCKKIILELISQTSGVVPNDASTLKRVSVPRWQEAGEEGIPLLKTIKAAVKSLCERGTIKQVTFTFRGKSGIMVKRTVLFLPHISPHSDLVEEAKQKIIEAEPADYVPPEWEAEGARIPLVEKKTKPMVYKSDSTPPTGRERASSPGSDTTIDDQAARDTRGVTRGSTRQPSPSPPPRVSAATGFLTLKVPSLGKLAVVQSHNQKMTASMSTLSFDNATSVAGQSTPVRGTASRRGQGRGRGRGGRKPTARSGGRSVVWVSDHPRDFPSCLDDILGLSYLKINSRDLDSADSEWRRFAWEVEAVRAWEVQEESSQAERTRYAFINHLVPPALYSSSSYPPTIEFATLTSTAEHGHEIELAYPPTESWPVFVSALHESPEVASQITRKEPGERTTPAPPPPKTAKPRRYTRLSKRKLLGDNDDAEDGTFALQAKRPRGAGKGSGAKSRSRQMIALGKQSDTPTKLSRGPQYLRALPEEVIHRIRISVIVVRTLAGGVECYIDWPLVMTLFPGQEEDFIKRCWRTLSTRERSDIRALTESLQWKYLSALEAGEVPSINFEDLKATDWHGIVGWAMKNLDKFNIKQTADDLPDSRDRLLDSHKLDFSQRKRSWHILSTPSWVSNPFKESIVSSVVFGADAQAMTSTPSLEVASSRYELESPDPELRVARSWVYSTVLTPEETFSPLQAHAKLSTLAPTPAENEALLTRGLKVLQDAKLLQRANRGMHQGMTMRCWDGRRKLWERFEERRMMNRTILRRAVTYKLHVMDQAFAAGGSVVLEKEAIVDDGEMVAILNLMASGQIRTRAGADVPNTRYGLDHERIGYRTKNMDKGLLYFSVEFVSTDAYVYGLPSGVHRSIIPIPRGEADQPRGHIPPWIDIHGNIQDELWEMFLVGVIGLVMQMPGITAAELSRALGYALDQGEIELILNWCIQGGFAKMEMNSKGYETTEDWWWCLYASPTSRDENNT</sequence>
<gene>
    <name evidence="3" type="ORF">HRR80_007125</name>
</gene>
<evidence type="ECO:0000313" key="3">
    <source>
        <dbReference type="EMBL" id="KAJ8988925.1"/>
    </source>
</evidence>
<feature type="region of interest" description="Disordered" evidence="1">
    <location>
        <begin position="845"/>
        <end position="916"/>
    </location>
</feature>
<dbReference type="CDD" id="cd16169">
    <property type="entry name" value="Tau138_eWH"/>
    <property type="match status" value="1"/>
</dbReference>
<feature type="region of interest" description="Disordered" evidence="1">
    <location>
        <begin position="124"/>
        <end position="149"/>
    </location>
</feature>
<feature type="compositionally biased region" description="Basic residues" evidence="1">
    <location>
        <begin position="428"/>
        <end position="438"/>
    </location>
</feature>
<feature type="compositionally biased region" description="Polar residues" evidence="1">
    <location>
        <begin position="685"/>
        <end position="694"/>
    </location>
</feature>